<organism evidence="2 3">
    <name type="scientific">Betta splendens</name>
    <name type="common">Siamese fighting fish</name>
    <dbReference type="NCBI Taxonomy" id="158456"/>
    <lineage>
        <taxon>Eukaryota</taxon>
        <taxon>Metazoa</taxon>
        <taxon>Chordata</taxon>
        <taxon>Craniata</taxon>
        <taxon>Vertebrata</taxon>
        <taxon>Euteleostomi</taxon>
        <taxon>Actinopterygii</taxon>
        <taxon>Neopterygii</taxon>
        <taxon>Teleostei</taxon>
        <taxon>Neoteleostei</taxon>
        <taxon>Acanthomorphata</taxon>
        <taxon>Anabantaria</taxon>
        <taxon>Anabantiformes</taxon>
        <taxon>Anabantoidei</taxon>
        <taxon>Osphronemidae</taxon>
        <taxon>Betta</taxon>
    </lineage>
</organism>
<feature type="region of interest" description="Disordered" evidence="1">
    <location>
        <begin position="1"/>
        <end position="52"/>
    </location>
</feature>
<feature type="compositionally biased region" description="Basic and acidic residues" evidence="1">
    <location>
        <begin position="17"/>
        <end position="31"/>
    </location>
</feature>
<dbReference type="KEGG" id="bspl:129603645"/>
<dbReference type="Proteomes" id="UP000515150">
    <property type="component" value="Chromosome 22"/>
</dbReference>
<name>A0A9W2XK65_BETSP</name>
<feature type="compositionally biased region" description="Low complexity" evidence="1">
    <location>
        <begin position="37"/>
        <end position="52"/>
    </location>
</feature>
<proteinExistence type="predicted"/>
<dbReference type="OrthoDB" id="8860065at2759"/>
<dbReference type="AlphaFoldDB" id="A0A9W2XK65"/>
<dbReference type="GeneID" id="129603645"/>
<evidence type="ECO:0000256" key="1">
    <source>
        <dbReference type="SAM" id="MobiDB-lite"/>
    </source>
</evidence>
<dbReference type="RefSeq" id="XP_055362010.1">
    <property type="nucleotide sequence ID" value="XM_055506035.1"/>
</dbReference>
<evidence type="ECO:0000313" key="2">
    <source>
        <dbReference type="Proteomes" id="UP000515150"/>
    </source>
</evidence>
<feature type="region of interest" description="Disordered" evidence="1">
    <location>
        <begin position="102"/>
        <end position="137"/>
    </location>
</feature>
<sequence>MENFGRTAPLIKHIERKRSQEYTEETSRVSSEDESLAWHSPWRSSSSSPATSTANIAFPEAATAAATTATAAATTAAANAAAAAAAAAAASLQEHAACLKKEEGRQQQRQEEPQEELQEEPQEEPQEETHEERQSQCRNCGLPRTLSKGHAFYKGHFYCTHTAGPGAKSANEWLKEQEEKEAPKIPRTTAFTMRKKWENEHSFKPPENRRKPNKLRICQLCGLPKHKDYGHSQHQSEHFCAFYAGKSVELWLAERCKE</sequence>
<accession>A0A9W2XK65</accession>
<protein>
    <submittedName>
        <fullName evidence="3">AF4/FMR2 family member lilli-like</fullName>
    </submittedName>
</protein>
<feature type="compositionally biased region" description="Basic and acidic residues" evidence="1">
    <location>
        <begin position="102"/>
        <end position="112"/>
    </location>
</feature>
<keyword evidence="2" id="KW-1185">Reference proteome</keyword>
<evidence type="ECO:0000313" key="3">
    <source>
        <dbReference type="RefSeq" id="XP_055362010.1"/>
    </source>
</evidence>
<gene>
    <name evidence="3" type="primary">LOC129603645</name>
</gene>
<reference evidence="3" key="1">
    <citation type="submission" date="2025-08" db="UniProtKB">
        <authorList>
            <consortium name="RefSeq"/>
        </authorList>
    </citation>
    <scope>IDENTIFICATION</scope>
</reference>
<feature type="compositionally biased region" description="Acidic residues" evidence="1">
    <location>
        <begin position="113"/>
        <end position="126"/>
    </location>
</feature>